<proteinExistence type="predicted"/>
<organism evidence="1 2">
    <name type="scientific">Dyella flava</name>
    <dbReference type="NCBI Taxonomy" id="1920170"/>
    <lineage>
        <taxon>Bacteria</taxon>
        <taxon>Pseudomonadati</taxon>
        <taxon>Pseudomonadota</taxon>
        <taxon>Gammaproteobacteria</taxon>
        <taxon>Lysobacterales</taxon>
        <taxon>Rhodanobacteraceae</taxon>
        <taxon>Dyella</taxon>
    </lineage>
</organism>
<dbReference type="RefSeq" id="WP_204678400.1">
    <property type="nucleotide sequence ID" value="NZ_BSNR01000026.1"/>
</dbReference>
<dbReference type="SUPFAM" id="SSF57802">
    <property type="entry name" value="Rubredoxin-like"/>
    <property type="match status" value="1"/>
</dbReference>
<gene>
    <name evidence="1" type="ORF">ISP19_00550</name>
</gene>
<name>A0ABS2JZG0_9GAMM</name>
<protein>
    <recommendedName>
        <fullName evidence="3">C2H2-type domain-containing protein</fullName>
    </recommendedName>
</protein>
<accession>A0ABS2JZG0</accession>
<comment type="caution">
    <text evidence="1">The sequence shown here is derived from an EMBL/GenBank/DDBJ whole genome shotgun (WGS) entry which is preliminary data.</text>
</comment>
<evidence type="ECO:0008006" key="3">
    <source>
        <dbReference type="Google" id="ProtNLM"/>
    </source>
</evidence>
<dbReference type="Proteomes" id="UP001430149">
    <property type="component" value="Unassembled WGS sequence"/>
</dbReference>
<evidence type="ECO:0000313" key="2">
    <source>
        <dbReference type="Proteomes" id="UP001430149"/>
    </source>
</evidence>
<reference evidence="1" key="1">
    <citation type="submission" date="2020-10" db="EMBL/GenBank/DDBJ databases">
        <title>Phylogeny of dyella-like bacteria.</title>
        <authorList>
            <person name="Fu J."/>
        </authorList>
    </citation>
    <scope>NUCLEOTIDE SEQUENCE</scope>
    <source>
        <strain evidence="1">DHOC52</strain>
    </source>
</reference>
<keyword evidence="2" id="KW-1185">Reference proteome</keyword>
<evidence type="ECO:0000313" key="1">
    <source>
        <dbReference type="EMBL" id="MBM7123852.1"/>
    </source>
</evidence>
<dbReference type="EMBL" id="JADIKE010000017">
    <property type="protein sequence ID" value="MBM7123852.1"/>
    <property type="molecule type" value="Genomic_DNA"/>
</dbReference>
<sequence length="61" mass="6737">MDIDFIEQFICSDCGFVYGEMLAFHGSHNHHTNRACPSCGAGAVSSLECVYHVSQALLIRF</sequence>